<dbReference type="InterPro" id="IPR017871">
    <property type="entry name" value="ABC_transporter-like_CS"/>
</dbReference>
<dbReference type="Pfam" id="PF00005">
    <property type="entry name" value="ABC_tran"/>
    <property type="match status" value="1"/>
</dbReference>
<dbReference type="Gene3D" id="3.40.50.300">
    <property type="entry name" value="P-loop containing nucleotide triphosphate hydrolases"/>
    <property type="match status" value="1"/>
</dbReference>
<dbReference type="InterPro" id="IPR027417">
    <property type="entry name" value="P-loop_NTPase"/>
</dbReference>
<dbReference type="SUPFAM" id="SSF52540">
    <property type="entry name" value="P-loop containing nucleoside triphosphate hydrolases"/>
    <property type="match status" value="1"/>
</dbReference>
<evidence type="ECO:0000256" key="3">
    <source>
        <dbReference type="ARBA" id="ARBA00022741"/>
    </source>
</evidence>
<dbReference type="RefSeq" id="WP_344060096.1">
    <property type="nucleotide sequence ID" value="NZ_BAAAPU010000006.1"/>
</dbReference>
<dbReference type="SMART" id="SM00382">
    <property type="entry name" value="AAA"/>
    <property type="match status" value="1"/>
</dbReference>
<comment type="subcellular location">
    <subcellularLocation>
        <location evidence="1">Cell membrane</location>
        <topology evidence="1">Peripheral membrane protein</topology>
    </subcellularLocation>
</comment>
<comment type="caution">
    <text evidence="7">The sequence shown here is derived from an EMBL/GenBank/DDBJ whole genome shotgun (WGS) entry which is preliminary data.</text>
</comment>
<dbReference type="PROSITE" id="PS50893">
    <property type="entry name" value="ABC_TRANSPORTER_2"/>
    <property type="match status" value="1"/>
</dbReference>
<evidence type="ECO:0000313" key="7">
    <source>
        <dbReference type="EMBL" id="GAA1975997.1"/>
    </source>
</evidence>
<evidence type="ECO:0000259" key="6">
    <source>
        <dbReference type="PROSITE" id="PS50893"/>
    </source>
</evidence>
<dbReference type="InterPro" id="IPR003593">
    <property type="entry name" value="AAA+_ATPase"/>
</dbReference>
<keyword evidence="4" id="KW-0067">ATP-binding</keyword>
<feature type="domain" description="ABC transporter" evidence="6">
    <location>
        <begin position="5"/>
        <end position="230"/>
    </location>
</feature>
<accession>A0ABN2RWB0</accession>
<keyword evidence="2" id="KW-0813">Transport</keyword>
<protein>
    <recommendedName>
        <fullName evidence="6">ABC transporter domain-containing protein</fullName>
    </recommendedName>
</protein>
<name>A0ABN2RWB0_9MICO</name>
<evidence type="ECO:0000256" key="2">
    <source>
        <dbReference type="ARBA" id="ARBA00022448"/>
    </source>
</evidence>
<evidence type="ECO:0000256" key="5">
    <source>
        <dbReference type="ARBA" id="ARBA00023251"/>
    </source>
</evidence>
<keyword evidence="8" id="KW-1185">Reference proteome</keyword>
<sequence>MTAAVTLSDLRRSFGSVAALDGLTWSAPSGRITAVLGPNGAGKTTAIECAVGLGRPDSGKVRVLGTDPWEASPDHRARVGVMLQAGGLPNGTKPLRLLHHLARFYADPVDVDAVARRLGVTDFASTTVRRLSGGQKQRLALAASLLGRPEVLFLDEPAAGLDPHGRLDVWDLVTEQRDAGTTVVVTTHSFEEAERLADHLVIMNAGRTVAEGAPTSVTGGRSLEDVYFSLTRKGAA</sequence>
<evidence type="ECO:0000256" key="4">
    <source>
        <dbReference type="ARBA" id="ARBA00022840"/>
    </source>
</evidence>
<dbReference type="PANTHER" id="PTHR42711:SF16">
    <property type="entry name" value="ABC TRANSPORTER ATP-BINDING PROTEIN"/>
    <property type="match status" value="1"/>
</dbReference>
<proteinExistence type="predicted"/>
<evidence type="ECO:0000313" key="8">
    <source>
        <dbReference type="Proteomes" id="UP001500013"/>
    </source>
</evidence>
<dbReference type="PROSITE" id="PS00211">
    <property type="entry name" value="ABC_TRANSPORTER_1"/>
    <property type="match status" value="1"/>
</dbReference>
<keyword evidence="5" id="KW-0046">Antibiotic resistance</keyword>
<dbReference type="InterPro" id="IPR003439">
    <property type="entry name" value="ABC_transporter-like_ATP-bd"/>
</dbReference>
<dbReference type="InterPro" id="IPR050763">
    <property type="entry name" value="ABC_transporter_ATP-binding"/>
</dbReference>
<evidence type="ECO:0000256" key="1">
    <source>
        <dbReference type="ARBA" id="ARBA00004202"/>
    </source>
</evidence>
<dbReference type="CDD" id="cd03230">
    <property type="entry name" value="ABC_DR_subfamily_A"/>
    <property type="match status" value="1"/>
</dbReference>
<dbReference type="PANTHER" id="PTHR42711">
    <property type="entry name" value="ABC TRANSPORTER ATP-BINDING PROTEIN"/>
    <property type="match status" value="1"/>
</dbReference>
<dbReference type="EMBL" id="BAAAPU010000006">
    <property type="protein sequence ID" value="GAA1975997.1"/>
    <property type="molecule type" value="Genomic_DNA"/>
</dbReference>
<dbReference type="Proteomes" id="UP001500013">
    <property type="component" value="Unassembled WGS sequence"/>
</dbReference>
<reference evidence="7 8" key="1">
    <citation type="journal article" date="2019" name="Int. J. Syst. Evol. Microbiol.">
        <title>The Global Catalogue of Microorganisms (GCM) 10K type strain sequencing project: providing services to taxonomists for standard genome sequencing and annotation.</title>
        <authorList>
            <consortium name="The Broad Institute Genomics Platform"/>
            <consortium name="The Broad Institute Genome Sequencing Center for Infectious Disease"/>
            <person name="Wu L."/>
            <person name="Ma J."/>
        </authorList>
    </citation>
    <scope>NUCLEOTIDE SEQUENCE [LARGE SCALE GENOMIC DNA]</scope>
    <source>
        <strain evidence="7 8">JCM 15628</strain>
    </source>
</reference>
<organism evidence="7 8">
    <name type="scientific">Terrabacter lapilli</name>
    <dbReference type="NCBI Taxonomy" id="436231"/>
    <lineage>
        <taxon>Bacteria</taxon>
        <taxon>Bacillati</taxon>
        <taxon>Actinomycetota</taxon>
        <taxon>Actinomycetes</taxon>
        <taxon>Micrococcales</taxon>
        <taxon>Intrasporangiaceae</taxon>
        <taxon>Terrabacter</taxon>
    </lineage>
</organism>
<keyword evidence="3" id="KW-0547">Nucleotide-binding</keyword>
<gene>
    <name evidence="7" type="ORF">GCM10009817_15260</name>
</gene>